<keyword evidence="9" id="KW-0406">Ion transport</keyword>
<comment type="catalytic activity">
    <reaction evidence="12">
        <text>K(+)(in) = K(+)(out)</text>
        <dbReference type="Rhea" id="RHEA:29463"/>
        <dbReference type="ChEBI" id="CHEBI:29103"/>
    </reaction>
</comment>
<evidence type="ECO:0000256" key="3">
    <source>
        <dbReference type="ARBA" id="ARBA00022448"/>
    </source>
</evidence>
<organism evidence="14 15">
    <name type="scientific">Alloscardovia macacae</name>
    <dbReference type="NCBI Taxonomy" id="1160091"/>
    <lineage>
        <taxon>Bacteria</taxon>
        <taxon>Bacillati</taxon>
        <taxon>Actinomycetota</taxon>
        <taxon>Actinomycetes</taxon>
        <taxon>Bifidobacteriales</taxon>
        <taxon>Bifidobacteriaceae</taxon>
        <taxon>Alloscardovia</taxon>
    </lineage>
</organism>
<keyword evidence="3" id="KW-0813">Transport</keyword>
<evidence type="ECO:0000256" key="6">
    <source>
        <dbReference type="ARBA" id="ARBA00022826"/>
    </source>
</evidence>
<dbReference type="GO" id="GO:0005267">
    <property type="term" value="F:potassium channel activity"/>
    <property type="evidence" value="ECO:0007669"/>
    <property type="project" value="UniProtKB-KW"/>
</dbReference>
<gene>
    <name evidence="14" type="ORF">B9T39_04095</name>
</gene>
<keyword evidence="11" id="KW-0407">Ion channel</keyword>
<reference evidence="14 15" key="1">
    <citation type="submission" date="2017-04" db="EMBL/GenBank/DDBJ databases">
        <title>Draft genome sequences of Alloscardovia macacae UMA81211 and UMA81212 isolated from the feces of a rhesus macaque (Macaca mulatta).</title>
        <authorList>
            <person name="Albert K."/>
            <person name="Sela D.A."/>
        </authorList>
    </citation>
    <scope>NUCLEOTIDE SEQUENCE [LARGE SCALE GENOMIC DNA]</scope>
    <source>
        <strain evidence="14 15">UMA81212</strain>
    </source>
</reference>
<evidence type="ECO:0000256" key="9">
    <source>
        <dbReference type="ARBA" id="ARBA00023065"/>
    </source>
</evidence>
<dbReference type="Pfam" id="PF06736">
    <property type="entry name" value="TMEM175"/>
    <property type="match status" value="1"/>
</dbReference>
<dbReference type="EMBL" id="NEKC01000007">
    <property type="protein sequence ID" value="OTA29307.1"/>
    <property type="molecule type" value="Genomic_DNA"/>
</dbReference>
<dbReference type="Proteomes" id="UP000243540">
    <property type="component" value="Unassembled WGS sequence"/>
</dbReference>
<dbReference type="InterPro" id="IPR010617">
    <property type="entry name" value="TMEM175-like"/>
</dbReference>
<comment type="subcellular location">
    <subcellularLocation>
        <location evidence="1">Membrane</location>
        <topology evidence="1">Multi-pass membrane protein</topology>
    </subcellularLocation>
</comment>
<sequence>MSYLEWSAGLSADPRTYTIYGASHLPSSSASLSYPPQYAIIGRMTQNQQNVQNTSPDTDAIIREHDEFESTHTSFIHERMNALADGVTAIAMTILVLEIHVPDDTSSAALLVLATQIGLFALSFVVVANFYHTRMRLMSLVARSNTPLIFTDFLFLLGICLLPLLTKMVFEYPDHRLAVAGFGFVILLVTGIQNAMGSIILKYRLVSSSAMNDVYTSEASTRILRRDARQDVLGTLLVMLIAIAQPAFGVWFYAISPLVRFLRRYRVGSAYARLGRVPTIFDEKLERSLLLRRRRR</sequence>
<evidence type="ECO:0000256" key="11">
    <source>
        <dbReference type="ARBA" id="ARBA00023303"/>
    </source>
</evidence>
<dbReference type="GO" id="GO:0016020">
    <property type="term" value="C:membrane"/>
    <property type="evidence" value="ECO:0007669"/>
    <property type="project" value="UniProtKB-SubCell"/>
</dbReference>
<dbReference type="GO" id="GO:0015252">
    <property type="term" value="F:proton channel activity"/>
    <property type="evidence" value="ECO:0007669"/>
    <property type="project" value="InterPro"/>
</dbReference>
<feature type="transmembrane region" description="Helical" evidence="13">
    <location>
        <begin position="107"/>
        <end position="127"/>
    </location>
</feature>
<protein>
    <recommendedName>
        <fullName evidence="16">DUF1211 domain-containing protein</fullName>
    </recommendedName>
</protein>
<evidence type="ECO:0000256" key="8">
    <source>
        <dbReference type="ARBA" id="ARBA00022989"/>
    </source>
</evidence>
<evidence type="ECO:0000256" key="10">
    <source>
        <dbReference type="ARBA" id="ARBA00023136"/>
    </source>
</evidence>
<dbReference type="PANTHER" id="PTHR31462:SF5">
    <property type="entry name" value="ENDOSOMAL_LYSOSOMAL PROTON CHANNEL TMEM175"/>
    <property type="match status" value="1"/>
</dbReference>
<feature type="transmembrane region" description="Helical" evidence="13">
    <location>
        <begin position="177"/>
        <end position="201"/>
    </location>
</feature>
<evidence type="ECO:0000313" key="14">
    <source>
        <dbReference type="EMBL" id="OTA29307.1"/>
    </source>
</evidence>
<keyword evidence="6" id="KW-0631">Potassium channel</keyword>
<feature type="transmembrane region" description="Helical" evidence="13">
    <location>
        <begin position="82"/>
        <end position="101"/>
    </location>
</feature>
<comment type="caution">
    <text evidence="14">The sequence shown here is derived from an EMBL/GenBank/DDBJ whole genome shotgun (WGS) entry which is preliminary data.</text>
</comment>
<keyword evidence="5 13" id="KW-0812">Transmembrane</keyword>
<evidence type="ECO:0000256" key="5">
    <source>
        <dbReference type="ARBA" id="ARBA00022692"/>
    </source>
</evidence>
<keyword evidence="7" id="KW-0630">Potassium</keyword>
<keyword evidence="10 13" id="KW-0472">Membrane</keyword>
<dbReference type="PANTHER" id="PTHR31462">
    <property type="entry name" value="ENDOSOMAL/LYSOSOMAL POTASSIUM CHANNEL TMEM175"/>
    <property type="match status" value="1"/>
</dbReference>
<evidence type="ECO:0008006" key="16">
    <source>
        <dbReference type="Google" id="ProtNLM"/>
    </source>
</evidence>
<evidence type="ECO:0000256" key="12">
    <source>
        <dbReference type="ARBA" id="ARBA00034430"/>
    </source>
</evidence>
<evidence type="ECO:0000256" key="4">
    <source>
        <dbReference type="ARBA" id="ARBA00022538"/>
    </source>
</evidence>
<comment type="similarity">
    <text evidence="2">Belongs to the TMEM175 family.</text>
</comment>
<accession>A0A1Y2SZ13</accession>
<evidence type="ECO:0000256" key="13">
    <source>
        <dbReference type="SAM" id="Phobius"/>
    </source>
</evidence>
<keyword evidence="4" id="KW-0633">Potassium transport</keyword>
<keyword evidence="8 13" id="KW-1133">Transmembrane helix</keyword>
<evidence type="ECO:0000256" key="1">
    <source>
        <dbReference type="ARBA" id="ARBA00004141"/>
    </source>
</evidence>
<proteinExistence type="inferred from homology"/>
<evidence type="ECO:0000313" key="15">
    <source>
        <dbReference type="Proteomes" id="UP000243540"/>
    </source>
</evidence>
<evidence type="ECO:0000256" key="7">
    <source>
        <dbReference type="ARBA" id="ARBA00022958"/>
    </source>
</evidence>
<feature type="transmembrane region" description="Helical" evidence="13">
    <location>
        <begin position="148"/>
        <end position="165"/>
    </location>
</feature>
<dbReference type="AlphaFoldDB" id="A0A1Y2SZ13"/>
<evidence type="ECO:0000256" key="2">
    <source>
        <dbReference type="ARBA" id="ARBA00006920"/>
    </source>
</evidence>
<feature type="transmembrane region" description="Helical" evidence="13">
    <location>
        <begin position="232"/>
        <end position="254"/>
    </location>
</feature>
<name>A0A1Y2SZ13_9BIFI</name>